<keyword evidence="3" id="KW-1185">Reference proteome</keyword>
<dbReference type="RefSeq" id="WP_289725445.1">
    <property type="nucleotide sequence ID" value="NZ_JAUDUY010000005.1"/>
</dbReference>
<proteinExistence type="predicted"/>
<protein>
    <recommendedName>
        <fullName evidence="4">GW domain-containing protein</fullName>
    </recommendedName>
</protein>
<organism evidence="2 3">
    <name type="scientific">Robiginitalea aurantiaca</name>
    <dbReference type="NCBI Taxonomy" id="3056915"/>
    <lineage>
        <taxon>Bacteria</taxon>
        <taxon>Pseudomonadati</taxon>
        <taxon>Bacteroidota</taxon>
        <taxon>Flavobacteriia</taxon>
        <taxon>Flavobacteriales</taxon>
        <taxon>Flavobacteriaceae</taxon>
        <taxon>Robiginitalea</taxon>
    </lineage>
</organism>
<evidence type="ECO:0000313" key="2">
    <source>
        <dbReference type="EMBL" id="MDM9632087.1"/>
    </source>
</evidence>
<dbReference type="PROSITE" id="PS51257">
    <property type="entry name" value="PROKAR_LIPOPROTEIN"/>
    <property type="match status" value="1"/>
</dbReference>
<evidence type="ECO:0000313" key="3">
    <source>
        <dbReference type="Proteomes" id="UP001174839"/>
    </source>
</evidence>
<dbReference type="EMBL" id="JAUDUY010000005">
    <property type="protein sequence ID" value="MDM9632087.1"/>
    <property type="molecule type" value="Genomic_DNA"/>
</dbReference>
<evidence type="ECO:0000256" key="1">
    <source>
        <dbReference type="SAM" id="MobiDB-lite"/>
    </source>
</evidence>
<name>A0ABT7WGP0_9FLAO</name>
<accession>A0ABT7WGP0</accession>
<dbReference type="Proteomes" id="UP001174839">
    <property type="component" value="Unassembled WGS sequence"/>
</dbReference>
<evidence type="ECO:0008006" key="4">
    <source>
        <dbReference type="Google" id="ProtNLM"/>
    </source>
</evidence>
<comment type="caution">
    <text evidence="2">The sequence shown here is derived from an EMBL/GenBank/DDBJ whole genome shotgun (WGS) entry which is preliminary data.</text>
</comment>
<sequence length="256" mass="28655">MQIFNNRYILFFFGITLTLSVISCKQGPNAGDTIPLKTEPSMEDVHKDVIMDLRKITIAEAVPTSKYLYLKVTEDGREYWMATSQTAVNSGEVYYYNEALIRTDFESKEMQRVFDTIYLVTRIVPEAQVDKLKSQETKATPQADASTPDDPDSPAEMMQGNASPVQISEIFDNPEAFEGRKVEISGTCTKVNEGILSRNWIHLKDGSADDKDLVVTSSASVKPGDRVKLQAFVRLDKDFGAGYRYAIILEDGILVE</sequence>
<gene>
    <name evidence="2" type="ORF">QU605_11415</name>
</gene>
<reference evidence="2" key="1">
    <citation type="submission" date="2023-06" db="EMBL/GenBank/DDBJ databases">
        <title>Robiginitalea aurantiacus sp. nov. and Algoriphagus sediminis sp. nov., isolated from coastal sediment.</title>
        <authorList>
            <person name="Zhou Z.Y."/>
            <person name="An J."/>
            <person name="Jia Y.W."/>
            <person name="Du Z.J."/>
        </authorList>
    </citation>
    <scope>NUCLEOTIDE SEQUENCE</scope>
    <source>
        <strain evidence="2">M39</strain>
    </source>
</reference>
<feature type="region of interest" description="Disordered" evidence="1">
    <location>
        <begin position="131"/>
        <end position="161"/>
    </location>
</feature>